<organism evidence="18 19">
    <name type="scientific">Usitatibacter palustris</name>
    <dbReference type="NCBI Taxonomy" id="2732487"/>
    <lineage>
        <taxon>Bacteria</taxon>
        <taxon>Pseudomonadati</taxon>
        <taxon>Pseudomonadota</taxon>
        <taxon>Betaproteobacteria</taxon>
        <taxon>Nitrosomonadales</taxon>
        <taxon>Usitatibacteraceae</taxon>
        <taxon>Usitatibacter</taxon>
    </lineage>
</organism>
<keyword evidence="7 15" id="KW-0067">ATP-binding</keyword>
<dbReference type="Gene3D" id="3.90.320.10">
    <property type="match status" value="1"/>
</dbReference>
<keyword evidence="19" id="KW-1185">Reference proteome</keyword>
<dbReference type="EC" id="5.6.2.4" evidence="12"/>
<dbReference type="InterPro" id="IPR011335">
    <property type="entry name" value="Restrct_endonuc-II-like"/>
</dbReference>
<gene>
    <name evidence="18" type="primary">recB</name>
    <name evidence="18" type="ORF">DSM104440_00779</name>
</gene>
<keyword evidence="8" id="KW-0238">DNA-binding</keyword>
<dbReference type="Gene3D" id="1.10.486.10">
    <property type="entry name" value="PCRA, domain 4"/>
    <property type="match status" value="1"/>
</dbReference>
<evidence type="ECO:0000256" key="7">
    <source>
        <dbReference type="ARBA" id="ARBA00022840"/>
    </source>
</evidence>
<dbReference type="PROSITE" id="PS51217">
    <property type="entry name" value="UVRD_HELICASE_CTER"/>
    <property type="match status" value="1"/>
</dbReference>
<dbReference type="KEGG" id="upl:DSM104440_00779"/>
<evidence type="ECO:0000259" key="17">
    <source>
        <dbReference type="PROSITE" id="PS51217"/>
    </source>
</evidence>
<proteinExistence type="predicted"/>
<evidence type="ECO:0000256" key="13">
    <source>
        <dbReference type="ARBA" id="ARBA00034923"/>
    </source>
</evidence>
<evidence type="ECO:0000256" key="4">
    <source>
        <dbReference type="ARBA" id="ARBA00022801"/>
    </source>
</evidence>
<evidence type="ECO:0000256" key="6">
    <source>
        <dbReference type="ARBA" id="ARBA00022839"/>
    </source>
</evidence>
<dbReference type="GO" id="GO:0004527">
    <property type="term" value="F:exonuclease activity"/>
    <property type="evidence" value="ECO:0007669"/>
    <property type="project" value="UniProtKB-KW"/>
</dbReference>
<dbReference type="GO" id="GO:0000725">
    <property type="term" value="P:recombinational repair"/>
    <property type="evidence" value="ECO:0007669"/>
    <property type="project" value="TreeGrafter"/>
</dbReference>
<name>A0A6M4H7L8_9PROT</name>
<dbReference type="InterPro" id="IPR038726">
    <property type="entry name" value="PDDEXK_AddAB-type"/>
</dbReference>
<evidence type="ECO:0000256" key="15">
    <source>
        <dbReference type="PROSITE-ProRule" id="PRU00560"/>
    </source>
</evidence>
<dbReference type="InParanoid" id="A0A6M4H7L8"/>
<dbReference type="GO" id="GO:0005524">
    <property type="term" value="F:ATP binding"/>
    <property type="evidence" value="ECO:0007669"/>
    <property type="project" value="UniProtKB-UniRule"/>
</dbReference>
<reference evidence="18 19" key="1">
    <citation type="submission" date="2020-04" db="EMBL/GenBank/DDBJ databases">
        <title>Usitatibacter rugosus gen. nov., sp. nov. and Usitatibacter palustris sp. nov., novel members of Usitatibacteraceae fam. nov. within the order Nitrosomonadales isolated from soil.</title>
        <authorList>
            <person name="Huber K.J."/>
            <person name="Neumann-Schaal M."/>
            <person name="Geppert A."/>
            <person name="Luckner M."/>
            <person name="Wanner G."/>
            <person name="Overmann J."/>
        </authorList>
    </citation>
    <scope>NUCLEOTIDE SEQUENCE [LARGE SCALE GENOMIC DNA]</scope>
    <source>
        <strain evidence="18 19">Swamp67</strain>
    </source>
</reference>
<feature type="domain" description="UvrD-like helicase ATP-binding" evidence="16">
    <location>
        <begin position="6"/>
        <end position="495"/>
    </location>
</feature>
<keyword evidence="4 15" id="KW-0378">Hydrolase</keyword>
<keyword evidence="9" id="KW-0234">DNA repair</keyword>
<dbReference type="SUPFAM" id="SSF52540">
    <property type="entry name" value="P-loop containing nucleoside triphosphate hydrolases"/>
    <property type="match status" value="1"/>
</dbReference>
<dbReference type="RefSeq" id="WP_171160785.1">
    <property type="nucleotide sequence ID" value="NZ_CP053073.1"/>
</dbReference>
<evidence type="ECO:0000256" key="12">
    <source>
        <dbReference type="ARBA" id="ARBA00034808"/>
    </source>
</evidence>
<dbReference type="InterPro" id="IPR000212">
    <property type="entry name" value="DNA_helicase_UvrD/REP"/>
</dbReference>
<dbReference type="GO" id="GO:0003677">
    <property type="term" value="F:DNA binding"/>
    <property type="evidence" value="ECO:0007669"/>
    <property type="project" value="UniProtKB-KW"/>
</dbReference>
<evidence type="ECO:0000256" key="8">
    <source>
        <dbReference type="ARBA" id="ARBA00023125"/>
    </source>
</evidence>
<dbReference type="PANTHER" id="PTHR11070">
    <property type="entry name" value="UVRD / RECB / PCRA DNA HELICASE FAMILY MEMBER"/>
    <property type="match status" value="1"/>
</dbReference>
<evidence type="ECO:0000259" key="16">
    <source>
        <dbReference type="PROSITE" id="PS51198"/>
    </source>
</evidence>
<evidence type="ECO:0000256" key="3">
    <source>
        <dbReference type="ARBA" id="ARBA00022763"/>
    </source>
</evidence>
<evidence type="ECO:0000256" key="9">
    <source>
        <dbReference type="ARBA" id="ARBA00023204"/>
    </source>
</evidence>
<dbReference type="GO" id="GO:0043138">
    <property type="term" value="F:3'-5' DNA helicase activity"/>
    <property type="evidence" value="ECO:0007669"/>
    <property type="project" value="UniProtKB-EC"/>
</dbReference>
<dbReference type="PANTHER" id="PTHR11070:SF2">
    <property type="entry name" value="ATP-DEPENDENT DNA HELICASE SRS2"/>
    <property type="match status" value="1"/>
</dbReference>
<keyword evidence="3" id="KW-0227">DNA damage</keyword>
<keyword evidence="6" id="KW-0269">Exonuclease</keyword>
<dbReference type="Pfam" id="PF13361">
    <property type="entry name" value="UvrD_C"/>
    <property type="match status" value="2"/>
</dbReference>
<evidence type="ECO:0000256" key="14">
    <source>
        <dbReference type="ARBA" id="ARBA00048988"/>
    </source>
</evidence>
<dbReference type="Pfam" id="PF00580">
    <property type="entry name" value="UvrD-helicase"/>
    <property type="match status" value="2"/>
</dbReference>
<feature type="binding site" evidence="15">
    <location>
        <begin position="27"/>
        <end position="34"/>
    </location>
    <ligand>
        <name>ATP</name>
        <dbReference type="ChEBI" id="CHEBI:30616"/>
    </ligand>
</feature>
<keyword evidence="10" id="KW-0413">Isomerase</keyword>
<protein>
    <recommendedName>
        <fullName evidence="12">DNA 3'-5' helicase</fullName>
        <ecNumber evidence="12">5.6.2.4</ecNumber>
    </recommendedName>
    <alternativeName>
        <fullName evidence="13">DNA 3'-5' helicase II</fullName>
    </alternativeName>
</protein>
<evidence type="ECO:0000256" key="2">
    <source>
        <dbReference type="ARBA" id="ARBA00022741"/>
    </source>
</evidence>
<comment type="catalytic activity">
    <reaction evidence="14">
        <text>ATP + H2O = ADP + phosphate + H(+)</text>
        <dbReference type="Rhea" id="RHEA:13065"/>
        <dbReference type="ChEBI" id="CHEBI:15377"/>
        <dbReference type="ChEBI" id="CHEBI:15378"/>
        <dbReference type="ChEBI" id="CHEBI:30616"/>
        <dbReference type="ChEBI" id="CHEBI:43474"/>
        <dbReference type="ChEBI" id="CHEBI:456216"/>
        <dbReference type="EC" id="5.6.2.4"/>
    </reaction>
</comment>
<dbReference type="Pfam" id="PF12705">
    <property type="entry name" value="PDDEXK_1"/>
    <property type="match status" value="1"/>
</dbReference>
<sequence length="1125" mass="124511">MSEAIDIVDAAEREAALDPRRSIIVQAPAGSGKTGLLIQRFLRLLATVSKPEEVLAITFTRKAAAEMRRRVLEAFAAARDGEKPEDENKALTWLLARDVLARDAEKRWGLLDNAARLRIQTIDSLCASLARQMPVLSGLGAPPAIVEDARDLYREAAQRTLARVNEGDADVARVVAHLDGDWEMASFLLENMLSRRDQWLRRVAGVKAGGATRAALEEAMRSERSRVMQRARRILPPAIERDFCELVRFAASNIAIEKPHAPLAKLDKLAGYPPLDETGAGAWMEIANLLLTSPKGQEVNVRKTVNVSQGFPAGKGPQARFKERMIELLEAFAAMDGFIEPLHALRTMPPSAFSEEQWAALGSVVEMLPRAAAELQVVFAERGEIDFTGIAQAAVQALGTEDEPTNLLLALDVKLQHLLVDEFQDTSHGQWELLTRLTSGWQPDDGRTVFLVGDPMQSIYRFREADVSLFLRARSQGLPQVALADLRLATNFRSQAGVVEWVNKSFRAILPREEDPDEGAVPYSDSSAKHPLEPGPAVQWHPFLGTDMALAQEREAVRVVEVVKAALVADASQTIAILVRNRSNLDSIVPAMRKANIRFRAVEIEQLEGRQVIQDLLAVTRALSHPADRVAWLGVLRAPWCALTLADLLALTGPLLSSEGARETLWELMADPSKLEGVSADGRARIARVRDTLAPFIEQRLRGTLRERVESAWLALGGPACAFSESDLEDAETYFDQLDRLQRAGELPDVAVLAEKLQRLYAAPDTGEEARVQVMTIHKAKGLEFDTVIVPGLHRAPRISDRPLFAWKSRADGTILMAPVRPTRMEGEPAYDYLRGLSKAAEQHELERVLYVAATRAAKRLHLMGYARLKTEDGTIRRPPSTTLLGKAWSVAEPAFCDAIPQFLAGAGEKKPKDTIRTDLRRLDPTRLAMEVPEPAWEPPPSPEDTSSSIAFIWVKDDARHVGTLTHRWLQRIAVEGLASWDASRIAALAQRVTRELASRGVAPEDLPRATSRVIDSLQGAISDPRGRWVLAPYADARCEYRIRVAGPDGVRLLVIDRIFTEGDRRWIVDYKTSSHEGGELEAFLDSERTRYSEQMARYAPAFDGAAGSMGLYFPLVKGWREWTA</sequence>
<dbReference type="InterPro" id="IPR014016">
    <property type="entry name" value="UvrD-like_ATP-bd"/>
</dbReference>
<evidence type="ECO:0000313" key="19">
    <source>
        <dbReference type="Proteomes" id="UP000503096"/>
    </source>
</evidence>
<dbReference type="InterPro" id="IPR011604">
    <property type="entry name" value="PDDEXK-like_dom_sf"/>
</dbReference>
<feature type="domain" description="UvrD-like helicase C-terminal" evidence="17">
    <location>
        <begin position="507"/>
        <end position="782"/>
    </location>
</feature>
<accession>A0A6M4H7L8</accession>
<keyword evidence="5 15" id="KW-0347">Helicase</keyword>
<dbReference type="GO" id="GO:0033202">
    <property type="term" value="C:DNA helicase complex"/>
    <property type="evidence" value="ECO:0007669"/>
    <property type="project" value="TreeGrafter"/>
</dbReference>
<dbReference type="AlphaFoldDB" id="A0A6M4H7L8"/>
<evidence type="ECO:0000313" key="18">
    <source>
        <dbReference type="EMBL" id="QJR13987.1"/>
    </source>
</evidence>
<comment type="catalytic activity">
    <reaction evidence="11">
        <text>Couples ATP hydrolysis with the unwinding of duplex DNA by translocating in the 3'-5' direction.</text>
        <dbReference type="EC" id="5.6.2.4"/>
    </reaction>
</comment>
<evidence type="ECO:0000256" key="10">
    <source>
        <dbReference type="ARBA" id="ARBA00023235"/>
    </source>
</evidence>
<dbReference type="GO" id="GO:0005829">
    <property type="term" value="C:cytosol"/>
    <property type="evidence" value="ECO:0007669"/>
    <property type="project" value="TreeGrafter"/>
</dbReference>
<evidence type="ECO:0000256" key="1">
    <source>
        <dbReference type="ARBA" id="ARBA00022722"/>
    </source>
</evidence>
<evidence type="ECO:0000256" key="5">
    <source>
        <dbReference type="ARBA" id="ARBA00022806"/>
    </source>
</evidence>
<evidence type="ECO:0000256" key="11">
    <source>
        <dbReference type="ARBA" id="ARBA00034617"/>
    </source>
</evidence>
<dbReference type="PROSITE" id="PS51198">
    <property type="entry name" value="UVRD_HELICASE_ATP_BIND"/>
    <property type="match status" value="1"/>
</dbReference>
<dbReference type="InterPro" id="IPR027417">
    <property type="entry name" value="P-loop_NTPase"/>
</dbReference>
<dbReference type="SUPFAM" id="SSF52980">
    <property type="entry name" value="Restriction endonuclease-like"/>
    <property type="match status" value="1"/>
</dbReference>
<dbReference type="Proteomes" id="UP000503096">
    <property type="component" value="Chromosome"/>
</dbReference>
<dbReference type="Gene3D" id="3.40.50.300">
    <property type="entry name" value="P-loop containing nucleotide triphosphate hydrolases"/>
    <property type="match status" value="4"/>
</dbReference>
<dbReference type="EMBL" id="CP053073">
    <property type="protein sequence ID" value="QJR13987.1"/>
    <property type="molecule type" value="Genomic_DNA"/>
</dbReference>
<dbReference type="InterPro" id="IPR014017">
    <property type="entry name" value="DNA_helicase_UvrD-like_C"/>
</dbReference>
<keyword evidence="1" id="KW-0540">Nuclease</keyword>
<keyword evidence="2 15" id="KW-0547">Nucleotide-binding</keyword>